<evidence type="ECO:0000313" key="2">
    <source>
        <dbReference type="Proteomes" id="UP000321514"/>
    </source>
</evidence>
<dbReference type="AlphaFoldDB" id="A0A511SY54"/>
<proteinExistence type="predicted"/>
<sequence>MAPYRRGPGTDLASTPQGRRLGSTVLRFLVPLFVLLLARDAFAQCLGDGVQVFPTPGAIVPINSRFLLEGVGTAREPVVALVGKKLRLVADGHEAEVKAQRGWESSLGRATIILKVVGKLEADKRYTLRIDEALPNVALLNGRGGAVLPEWHTGKGADTQPPRWLKRPAVSEGFLRRTAQGTARFVRLNLSLREESPAYLVVKLEPRRPGPSVQQYVVPVTNNAAFIGHEACSGTFAMEDGRSYRARIEAFDAAGHNAPPVPPVDFEAPADYSAQ</sequence>
<dbReference type="Proteomes" id="UP000321514">
    <property type="component" value="Unassembled WGS sequence"/>
</dbReference>
<dbReference type="STRING" id="1334629.MFUL124B02_39090"/>
<organism evidence="1 2">
    <name type="scientific">Myxococcus fulvus</name>
    <dbReference type="NCBI Taxonomy" id="33"/>
    <lineage>
        <taxon>Bacteria</taxon>
        <taxon>Pseudomonadati</taxon>
        <taxon>Myxococcota</taxon>
        <taxon>Myxococcia</taxon>
        <taxon>Myxococcales</taxon>
        <taxon>Cystobacterineae</taxon>
        <taxon>Myxococcaceae</taxon>
        <taxon>Myxococcus</taxon>
    </lineage>
</organism>
<dbReference type="EMBL" id="BJXR01000017">
    <property type="protein sequence ID" value="GEN06844.1"/>
    <property type="molecule type" value="Genomic_DNA"/>
</dbReference>
<comment type="caution">
    <text evidence="1">The sequence shown here is derived from an EMBL/GenBank/DDBJ whole genome shotgun (WGS) entry which is preliminary data.</text>
</comment>
<name>A0A511SY54_MYXFU</name>
<protein>
    <submittedName>
        <fullName evidence="1">Uncharacterized protein</fullName>
    </submittedName>
</protein>
<gene>
    <name evidence="1" type="ORF">MFU01_18810</name>
</gene>
<reference evidence="1 2" key="1">
    <citation type="submission" date="2019-07" db="EMBL/GenBank/DDBJ databases">
        <title>Whole genome shotgun sequence of Myxococcus fulvus NBRC 100333.</title>
        <authorList>
            <person name="Hosoyama A."/>
            <person name="Uohara A."/>
            <person name="Ohji S."/>
            <person name="Ichikawa N."/>
        </authorList>
    </citation>
    <scope>NUCLEOTIDE SEQUENCE [LARGE SCALE GENOMIC DNA]</scope>
    <source>
        <strain evidence="1 2">NBRC 100333</strain>
    </source>
</reference>
<accession>A0A511SY54</accession>
<evidence type="ECO:0000313" key="1">
    <source>
        <dbReference type="EMBL" id="GEN06844.1"/>
    </source>
</evidence>